<keyword evidence="1" id="KW-0472">Membrane</keyword>
<gene>
    <name evidence="4" type="ORF">C8N47_101175</name>
</gene>
<name>A0A2T5C6H4_9BACT</name>
<dbReference type="PIRSF" id="PIRSF018266">
    <property type="entry name" value="FecR"/>
    <property type="match status" value="1"/>
</dbReference>
<dbReference type="PANTHER" id="PTHR30273">
    <property type="entry name" value="PERIPLASMIC SIGNAL SENSOR AND SIGMA FACTOR ACTIVATOR FECR-RELATED"/>
    <property type="match status" value="1"/>
</dbReference>
<comment type="caution">
    <text evidence="4">The sequence shown here is derived from an EMBL/GenBank/DDBJ whole genome shotgun (WGS) entry which is preliminary data.</text>
</comment>
<dbReference type="Proteomes" id="UP000243525">
    <property type="component" value="Unassembled WGS sequence"/>
</dbReference>
<dbReference type="RefSeq" id="WP_107820628.1">
    <property type="nucleotide sequence ID" value="NZ_OY782574.1"/>
</dbReference>
<dbReference type="AlphaFoldDB" id="A0A2T5C6H4"/>
<dbReference type="PANTHER" id="PTHR30273:SF2">
    <property type="entry name" value="PROTEIN FECR"/>
    <property type="match status" value="1"/>
</dbReference>
<protein>
    <submittedName>
        <fullName evidence="4">FecR family protein</fullName>
    </submittedName>
</protein>
<sequence length="346" mass="39633">MPVKSDQIYEIITRKLTGTISNKENQILDEWISKSLRNQIEFEDIQILWEKTGEFQIPSRIDQNVALDLVHQRADIKSPKIFRLNLLYQAAAILVLAVLLAGTYSYFFSTGGSSSEYYEEVFAAIGTRTHVDLPDGSRVYLNSGSSLRFSNQFTSKQQRRLELEGEAYFDVAKDPKHPFIVKAGPIEVEALGTEFNVDAYNKDRAIEVTLLEGKVAINPANKTDGKALIILDPNEMAHFNVKENKISKIKTYELEKYVGWINGKLLFMDDPIQEVMLKLENWYNVDIRLEDQKLNKYRFTGTFIDESVDEVLRTLSLTSPLSYEITPAQQDSQGRYTKRIIKLKIN</sequence>
<dbReference type="Pfam" id="PF04773">
    <property type="entry name" value="FecR"/>
    <property type="match status" value="1"/>
</dbReference>
<keyword evidence="5" id="KW-1185">Reference proteome</keyword>
<dbReference type="GO" id="GO:0016989">
    <property type="term" value="F:sigma factor antagonist activity"/>
    <property type="evidence" value="ECO:0007669"/>
    <property type="project" value="TreeGrafter"/>
</dbReference>
<dbReference type="Gene3D" id="3.55.50.30">
    <property type="match status" value="1"/>
</dbReference>
<keyword evidence="1" id="KW-0812">Transmembrane</keyword>
<feature type="domain" description="FecR protein" evidence="2">
    <location>
        <begin position="126"/>
        <end position="215"/>
    </location>
</feature>
<evidence type="ECO:0000259" key="2">
    <source>
        <dbReference type="Pfam" id="PF04773"/>
    </source>
</evidence>
<feature type="domain" description="Protein FecR C-terminal" evidence="3">
    <location>
        <begin position="264"/>
        <end position="326"/>
    </location>
</feature>
<dbReference type="Pfam" id="PF16344">
    <property type="entry name" value="FecR_C"/>
    <property type="match status" value="1"/>
</dbReference>
<dbReference type="OrthoDB" id="676789at2"/>
<dbReference type="EMBL" id="QAAD01000001">
    <property type="protein sequence ID" value="PTN10526.1"/>
    <property type="molecule type" value="Genomic_DNA"/>
</dbReference>
<accession>A0A2T5C6H4</accession>
<dbReference type="FunFam" id="2.60.120.1440:FF:000001">
    <property type="entry name" value="Putative anti-sigma factor"/>
    <property type="match status" value="1"/>
</dbReference>
<evidence type="ECO:0000259" key="3">
    <source>
        <dbReference type="Pfam" id="PF16344"/>
    </source>
</evidence>
<dbReference type="InterPro" id="IPR032508">
    <property type="entry name" value="FecR_C"/>
</dbReference>
<feature type="transmembrane region" description="Helical" evidence="1">
    <location>
        <begin position="86"/>
        <end position="107"/>
    </location>
</feature>
<organism evidence="4 5">
    <name type="scientific">Mangrovibacterium marinum</name>
    <dbReference type="NCBI Taxonomy" id="1639118"/>
    <lineage>
        <taxon>Bacteria</taxon>
        <taxon>Pseudomonadati</taxon>
        <taxon>Bacteroidota</taxon>
        <taxon>Bacteroidia</taxon>
        <taxon>Marinilabiliales</taxon>
        <taxon>Prolixibacteraceae</taxon>
        <taxon>Mangrovibacterium</taxon>
    </lineage>
</organism>
<dbReference type="Gene3D" id="2.60.120.1440">
    <property type="match status" value="1"/>
</dbReference>
<reference evidence="4 5" key="1">
    <citation type="submission" date="2018-04" db="EMBL/GenBank/DDBJ databases">
        <title>Genomic Encyclopedia of Archaeal and Bacterial Type Strains, Phase II (KMG-II): from individual species to whole genera.</title>
        <authorList>
            <person name="Goeker M."/>
        </authorList>
    </citation>
    <scope>NUCLEOTIDE SEQUENCE [LARGE SCALE GENOMIC DNA]</scope>
    <source>
        <strain evidence="4 5">DSM 28823</strain>
    </source>
</reference>
<evidence type="ECO:0000313" key="5">
    <source>
        <dbReference type="Proteomes" id="UP000243525"/>
    </source>
</evidence>
<proteinExistence type="predicted"/>
<evidence type="ECO:0000256" key="1">
    <source>
        <dbReference type="SAM" id="Phobius"/>
    </source>
</evidence>
<evidence type="ECO:0000313" key="4">
    <source>
        <dbReference type="EMBL" id="PTN10526.1"/>
    </source>
</evidence>
<dbReference type="InterPro" id="IPR006860">
    <property type="entry name" value="FecR"/>
</dbReference>
<dbReference type="InterPro" id="IPR012373">
    <property type="entry name" value="Ferrdict_sens_TM"/>
</dbReference>
<keyword evidence="1" id="KW-1133">Transmembrane helix</keyword>